<proteinExistence type="predicted"/>
<feature type="chain" id="PRO_5043131787" evidence="1">
    <location>
        <begin position="23"/>
        <end position="47"/>
    </location>
</feature>
<sequence>MTVGFLLIHWLIQAIFDPQLSGFSSKLTSFSDFKSNAVLPIHRILFE</sequence>
<accession>A0A0R3TE67</accession>
<keyword evidence="3" id="KW-1185">Reference proteome</keyword>
<evidence type="ECO:0000313" key="2">
    <source>
        <dbReference type="EMBL" id="VDO01214.1"/>
    </source>
</evidence>
<dbReference type="WBParaSite" id="HNAJ_0000535601-mRNA-1">
    <property type="protein sequence ID" value="HNAJ_0000535601-mRNA-1"/>
    <property type="gene ID" value="HNAJ_0000535601"/>
</dbReference>
<reference evidence="4" key="1">
    <citation type="submission" date="2017-02" db="UniProtKB">
        <authorList>
            <consortium name="WormBaseParasite"/>
        </authorList>
    </citation>
    <scope>IDENTIFICATION</scope>
</reference>
<organism evidence="4">
    <name type="scientific">Rodentolepis nana</name>
    <name type="common">Dwarf tapeworm</name>
    <name type="synonym">Hymenolepis nana</name>
    <dbReference type="NCBI Taxonomy" id="102285"/>
    <lineage>
        <taxon>Eukaryota</taxon>
        <taxon>Metazoa</taxon>
        <taxon>Spiralia</taxon>
        <taxon>Lophotrochozoa</taxon>
        <taxon>Platyhelminthes</taxon>
        <taxon>Cestoda</taxon>
        <taxon>Eucestoda</taxon>
        <taxon>Cyclophyllidea</taxon>
        <taxon>Hymenolepididae</taxon>
        <taxon>Rodentolepis</taxon>
    </lineage>
</organism>
<evidence type="ECO:0000256" key="1">
    <source>
        <dbReference type="SAM" id="SignalP"/>
    </source>
</evidence>
<name>A0A0R3TE67_RODNA</name>
<protein>
    <submittedName>
        <fullName evidence="2 4">Uncharacterized protein</fullName>
    </submittedName>
</protein>
<dbReference type="Proteomes" id="UP000278807">
    <property type="component" value="Unassembled WGS sequence"/>
</dbReference>
<dbReference type="EMBL" id="UZAE01004476">
    <property type="protein sequence ID" value="VDO01214.1"/>
    <property type="molecule type" value="Genomic_DNA"/>
</dbReference>
<dbReference type="AlphaFoldDB" id="A0A0R3TE67"/>
<feature type="signal peptide" evidence="1">
    <location>
        <begin position="1"/>
        <end position="22"/>
    </location>
</feature>
<evidence type="ECO:0000313" key="3">
    <source>
        <dbReference type="Proteomes" id="UP000278807"/>
    </source>
</evidence>
<keyword evidence="1" id="KW-0732">Signal</keyword>
<evidence type="ECO:0000313" key="4">
    <source>
        <dbReference type="WBParaSite" id="HNAJ_0000535601-mRNA-1"/>
    </source>
</evidence>
<reference evidence="2 3" key="2">
    <citation type="submission" date="2018-11" db="EMBL/GenBank/DDBJ databases">
        <authorList>
            <consortium name="Pathogen Informatics"/>
        </authorList>
    </citation>
    <scope>NUCLEOTIDE SEQUENCE [LARGE SCALE GENOMIC DNA]</scope>
</reference>
<gene>
    <name evidence="2" type="ORF">HNAJ_LOCUS5354</name>
</gene>